<comment type="caution">
    <text evidence="13">The sequence shown here is derived from an EMBL/GenBank/DDBJ whole genome shotgun (WGS) entry which is preliminary data.</text>
</comment>
<evidence type="ECO:0000313" key="13">
    <source>
        <dbReference type="EMBL" id="KAK7091074.1"/>
    </source>
</evidence>
<dbReference type="GO" id="GO:0006493">
    <property type="term" value="P:protein O-linked glycosylation"/>
    <property type="evidence" value="ECO:0007669"/>
    <property type="project" value="TreeGrafter"/>
</dbReference>
<dbReference type="GO" id="GO:0016758">
    <property type="term" value="F:hexosyltransferase activity"/>
    <property type="evidence" value="ECO:0007669"/>
    <property type="project" value="InterPro"/>
</dbReference>
<evidence type="ECO:0000256" key="8">
    <source>
        <dbReference type="ARBA" id="ARBA00023034"/>
    </source>
</evidence>
<evidence type="ECO:0000313" key="14">
    <source>
        <dbReference type="Proteomes" id="UP001374579"/>
    </source>
</evidence>
<dbReference type="EMBL" id="JBAMIC010000024">
    <property type="protein sequence ID" value="KAK7091074.1"/>
    <property type="molecule type" value="Genomic_DNA"/>
</dbReference>
<evidence type="ECO:0000256" key="11">
    <source>
        <dbReference type="RuleBase" id="RU363063"/>
    </source>
</evidence>
<dbReference type="PANTHER" id="PTHR11214:SF3">
    <property type="entry name" value="BETA-1,3-GALACTOSYLTRANSFERASE 6"/>
    <property type="match status" value="1"/>
</dbReference>
<keyword evidence="5" id="KW-0812">Transmembrane</keyword>
<dbReference type="EC" id="2.4.1.-" evidence="11"/>
<evidence type="ECO:0000256" key="4">
    <source>
        <dbReference type="ARBA" id="ARBA00022679"/>
    </source>
</evidence>
<evidence type="ECO:0000256" key="12">
    <source>
        <dbReference type="SAM" id="SignalP"/>
    </source>
</evidence>
<name>A0AAN9AQW6_9CAEN</name>
<keyword evidence="9" id="KW-0472">Membrane</keyword>
<comment type="similarity">
    <text evidence="2 11">Belongs to the glycosyltransferase 31 family.</text>
</comment>
<gene>
    <name evidence="13" type="ORF">V1264_010787</name>
</gene>
<reference evidence="13 14" key="1">
    <citation type="submission" date="2024-02" db="EMBL/GenBank/DDBJ databases">
        <title>Chromosome-scale genome assembly of the rough periwinkle Littorina saxatilis.</title>
        <authorList>
            <person name="De Jode A."/>
            <person name="Faria R."/>
            <person name="Formenti G."/>
            <person name="Sims Y."/>
            <person name="Smith T.P."/>
            <person name="Tracey A."/>
            <person name="Wood J.M.D."/>
            <person name="Zagrodzka Z.B."/>
            <person name="Johannesson K."/>
            <person name="Butlin R.K."/>
            <person name="Leder E.H."/>
        </authorList>
    </citation>
    <scope>NUCLEOTIDE SEQUENCE [LARGE SCALE GENOMIC DNA]</scope>
    <source>
        <strain evidence="13">Snail1</strain>
        <tissue evidence="13">Muscle</tissue>
    </source>
</reference>
<keyword evidence="10" id="KW-0325">Glycoprotein</keyword>
<keyword evidence="12" id="KW-0732">Signal</keyword>
<evidence type="ECO:0000256" key="10">
    <source>
        <dbReference type="ARBA" id="ARBA00023180"/>
    </source>
</evidence>
<evidence type="ECO:0000256" key="6">
    <source>
        <dbReference type="ARBA" id="ARBA00022968"/>
    </source>
</evidence>
<keyword evidence="6" id="KW-0735">Signal-anchor</keyword>
<feature type="chain" id="PRO_5042887758" description="Hexosyltransferase" evidence="12">
    <location>
        <begin position="30"/>
        <end position="362"/>
    </location>
</feature>
<evidence type="ECO:0000256" key="2">
    <source>
        <dbReference type="ARBA" id="ARBA00008661"/>
    </source>
</evidence>
<protein>
    <recommendedName>
        <fullName evidence="11">Hexosyltransferase</fullName>
        <ecNumber evidence="11">2.4.1.-</ecNumber>
    </recommendedName>
</protein>
<evidence type="ECO:0000256" key="7">
    <source>
        <dbReference type="ARBA" id="ARBA00022989"/>
    </source>
</evidence>
<keyword evidence="8 11" id="KW-0333">Golgi apparatus</keyword>
<sequence length="362" mass="41171">MKLHSNVTVFVCLSLASFCLLLLSSHVQFAWPSAGRPDLRAANRAQHVESSRQPRCDGCFNTTFPVFINQPQLCEQSSSMDIINGHHQGTSSRDIIDIVFFIPSSPHASSRRHVIRRTWTSVTGNNTSNLRYVFVVGVTSDYMRMRTLVDESASFRDVVVIGFDDSYLNLTLKTISSLRWLTHHCNHARFFFKVDDDVWVNTDLLLTTFNRQAPSLTSGLGGACPMPHRVIRDTSNKWYASYESYPDDKYPDYCSGTGYGSTLAVANQIVSASRDVPFFHLEDVYVGLCLQRLGLRAVHLDGFHLRPLPTDPCDDTVARRVTFHEVTPSRMTRQWSADCSQQRAEMRRRKKSLFLDFLFLVQ</sequence>
<dbReference type="GO" id="GO:0000139">
    <property type="term" value="C:Golgi membrane"/>
    <property type="evidence" value="ECO:0007669"/>
    <property type="project" value="UniProtKB-SubCell"/>
</dbReference>
<evidence type="ECO:0000256" key="1">
    <source>
        <dbReference type="ARBA" id="ARBA00004323"/>
    </source>
</evidence>
<dbReference type="AlphaFoldDB" id="A0AAN9AQW6"/>
<dbReference type="Proteomes" id="UP001374579">
    <property type="component" value="Unassembled WGS sequence"/>
</dbReference>
<dbReference type="PANTHER" id="PTHR11214">
    <property type="entry name" value="BETA-1,3-N-ACETYLGLUCOSAMINYLTRANSFERASE"/>
    <property type="match status" value="1"/>
</dbReference>
<proteinExistence type="inferred from homology"/>
<evidence type="ECO:0000256" key="3">
    <source>
        <dbReference type="ARBA" id="ARBA00022676"/>
    </source>
</evidence>
<evidence type="ECO:0000256" key="5">
    <source>
        <dbReference type="ARBA" id="ARBA00022692"/>
    </source>
</evidence>
<keyword evidence="4" id="KW-0808">Transferase</keyword>
<dbReference type="FunFam" id="3.90.550.50:FF:000001">
    <property type="entry name" value="Hexosyltransferase"/>
    <property type="match status" value="1"/>
</dbReference>
<dbReference type="Gene3D" id="3.90.550.50">
    <property type="match status" value="1"/>
</dbReference>
<accession>A0AAN9AQW6</accession>
<keyword evidence="3 11" id="KW-0328">Glycosyltransferase</keyword>
<feature type="signal peptide" evidence="12">
    <location>
        <begin position="1"/>
        <end position="29"/>
    </location>
</feature>
<dbReference type="InterPro" id="IPR002659">
    <property type="entry name" value="Glyco_trans_31"/>
</dbReference>
<keyword evidence="7" id="KW-1133">Transmembrane helix</keyword>
<dbReference type="Pfam" id="PF01762">
    <property type="entry name" value="Galactosyl_T"/>
    <property type="match status" value="1"/>
</dbReference>
<evidence type="ECO:0000256" key="9">
    <source>
        <dbReference type="ARBA" id="ARBA00023136"/>
    </source>
</evidence>
<keyword evidence="14" id="KW-1185">Reference proteome</keyword>
<organism evidence="13 14">
    <name type="scientific">Littorina saxatilis</name>
    <dbReference type="NCBI Taxonomy" id="31220"/>
    <lineage>
        <taxon>Eukaryota</taxon>
        <taxon>Metazoa</taxon>
        <taxon>Spiralia</taxon>
        <taxon>Lophotrochozoa</taxon>
        <taxon>Mollusca</taxon>
        <taxon>Gastropoda</taxon>
        <taxon>Caenogastropoda</taxon>
        <taxon>Littorinimorpha</taxon>
        <taxon>Littorinoidea</taxon>
        <taxon>Littorinidae</taxon>
        <taxon>Littorina</taxon>
    </lineage>
</organism>
<comment type="subcellular location">
    <subcellularLocation>
        <location evidence="1 11">Golgi apparatus membrane</location>
        <topology evidence="1 11">Single-pass type II membrane protein</topology>
    </subcellularLocation>
</comment>